<dbReference type="InterPro" id="IPR043004">
    <property type="entry name" value="MvaI_BcnI_cat"/>
</dbReference>
<proteinExistence type="predicted"/>
<dbReference type="Pfam" id="PF15515">
    <property type="entry name" value="MvaI_BcnI"/>
    <property type="match status" value="1"/>
</dbReference>
<feature type="domain" description="MvaI/BcnI restriction endonuclease" evidence="1">
    <location>
        <begin position="14"/>
        <end position="258"/>
    </location>
</feature>
<accession>A0A1G2LH58</accession>
<dbReference type="InterPro" id="IPR043005">
    <property type="entry name" value="MvaI_BcnI_rec"/>
</dbReference>
<protein>
    <submittedName>
        <fullName evidence="2">NciI</fullName>
    </submittedName>
</protein>
<dbReference type="Gene3D" id="3.30.70.3570">
    <property type="entry name" value="MvaI/BcnI restriction endonuclease, recognition domain"/>
    <property type="match status" value="1"/>
</dbReference>
<dbReference type="EMBL" id="MHQV01000018">
    <property type="protein sequence ID" value="OHA10977.1"/>
    <property type="molecule type" value="Genomic_DNA"/>
</dbReference>
<organism evidence="2 3">
    <name type="scientific">Candidatus Sungbacteria bacterium RIFCSPLOWO2_02_FULL_48_13b</name>
    <dbReference type="NCBI Taxonomy" id="1802283"/>
    <lineage>
        <taxon>Bacteria</taxon>
        <taxon>Candidatus Sungiibacteriota</taxon>
    </lineage>
</organism>
<sequence length="265" mass="30295">MKKKPVIYTKFALIAKLKKISAMGFVPNTRRGNAGGIGNTLEGLLGIKENNLPIPNAAEWELKAQRLNSTSLTTLFHSEPSPRAIRFVPQVLLPKYGWAHKEAGKKYPEGEMSYRQTIHGKSRSDRGFRVVIDRKERKILISFDAKSVDSRHKGWLALVKKCVGLGELNPQPYWGFDDLEHKAGTKLLNTFYVQAEVKTVRKKEYYHYKKVMMLQKFSFEGFLKALEEGKVLVDFDARTGHNHGTKFRLRQDCLSLLYEKAIIVI</sequence>
<dbReference type="CDD" id="cd22339">
    <property type="entry name" value="NciI-like"/>
    <property type="match status" value="1"/>
</dbReference>
<name>A0A1G2LH58_9BACT</name>
<comment type="caution">
    <text evidence="2">The sequence shown here is derived from an EMBL/GenBank/DDBJ whole genome shotgun (WGS) entry which is preliminary data.</text>
</comment>
<dbReference type="AlphaFoldDB" id="A0A1G2LH58"/>
<evidence type="ECO:0000313" key="3">
    <source>
        <dbReference type="Proteomes" id="UP000179052"/>
    </source>
</evidence>
<reference evidence="2 3" key="1">
    <citation type="journal article" date="2016" name="Nat. Commun.">
        <title>Thousands of microbial genomes shed light on interconnected biogeochemical processes in an aquifer system.</title>
        <authorList>
            <person name="Anantharaman K."/>
            <person name="Brown C.T."/>
            <person name="Hug L.A."/>
            <person name="Sharon I."/>
            <person name="Castelle C.J."/>
            <person name="Probst A.J."/>
            <person name="Thomas B.C."/>
            <person name="Singh A."/>
            <person name="Wilkins M.J."/>
            <person name="Karaoz U."/>
            <person name="Brodie E.L."/>
            <person name="Williams K.H."/>
            <person name="Hubbard S.S."/>
            <person name="Banfield J.F."/>
        </authorList>
    </citation>
    <scope>NUCLEOTIDE SEQUENCE [LARGE SCALE GENOMIC DNA]</scope>
</reference>
<evidence type="ECO:0000313" key="2">
    <source>
        <dbReference type="EMBL" id="OHA10977.1"/>
    </source>
</evidence>
<dbReference type="Gene3D" id="3.40.210.20">
    <property type="entry name" value="MvaI/BcnI restriction endonuclease, catalytic domain"/>
    <property type="match status" value="1"/>
</dbReference>
<evidence type="ECO:0000259" key="1">
    <source>
        <dbReference type="Pfam" id="PF15515"/>
    </source>
</evidence>
<gene>
    <name evidence="2" type="ORF">A3H71_03390</name>
</gene>
<dbReference type="Proteomes" id="UP000179052">
    <property type="component" value="Unassembled WGS sequence"/>
</dbReference>
<dbReference type="InterPro" id="IPR029127">
    <property type="entry name" value="MvaI_BcnI"/>
</dbReference>